<dbReference type="RefSeq" id="XP_004830942.1">
    <property type="nucleotide sequence ID" value="XM_004830885.1"/>
</dbReference>
<feature type="repeat" description="Solcar" evidence="4">
    <location>
        <begin position="167"/>
        <end position="253"/>
    </location>
</feature>
<keyword evidence="2 4" id="KW-0812">Transmembrane</keyword>
<evidence type="ECO:0000256" key="4">
    <source>
        <dbReference type="PROSITE-ProRule" id="PRU00282"/>
    </source>
</evidence>
<dbReference type="Pfam" id="PF00153">
    <property type="entry name" value="Mito_carr"/>
    <property type="match status" value="1"/>
</dbReference>
<keyword evidence="7" id="KW-1185">Reference proteome</keyword>
<dbReference type="InterPro" id="IPR023395">
    <property type="entry name" value="MCP_dom_sf"/>
</dbReference>
<keyword evidence="5" id="KW-0813">Transport</keyword>
<dbReference type="GO" id="GO:0016020">
    <property type="term" value="C:membrane"/>
    <property type="evidence" value="ECO:0007669"/>
    <property type="project" value="UniProtKB-SubCell"/>
</dbReference>
<sequence>MFDESPGSSPEKIIITLTPSIVLRYPVLLVSHRLAVVKFQRSLCDVYSTSDGFWKEFVSLQVGGISYAYGLILAKDLAISIYRKEGISGFFRAFPEYLGYLLTKDILNYVIPHYITPKVRYCSDVLANRLTDHDLFGVRSHLIQNYRYSIVTASRDDIQRQIIDFYIGEIKNSKSEIITVVIVEMLTYPLLTVISRLIIYDGCIPVNAVKLFKRILVVDGFSSFYQGFIPHLLGKAVMYTSKTFNKFIHQSLMSDQDCNSIFEQIFPVVLTIANAIVQQLSLVKRCGSQADGFCIKETNYNLLSQMPWLNIALQLAVTIGLLQLKDQLLHEHIMNTIDRELH</sequence>
<dbReference type="Proteomes" id="UP000031512">
    <property type="component" value="Chromosome 3"/>
</dbReference>
<proteinExistence type="inferred from homology"/>
<dbReference type="InterPro" id="IPR018108">
    <property type="entry name" value="MCP_transmembrane"/>
</dbReference>
<evidence type="ECO:0000256" key="5">
    <source>
        <dbReference type="RuleBase" id="RU000488"/>
    </source>
</evidence>
<evidence type="ECO:0000256" key="3">
    <source>
        <dbReference type="ARBA" id="ARBA00023136"/>
    </source>
</evidence>
<dbReference type="VEuPathDB" id="PiroplasmaDB:BEWA_006850"/>
<evidence type="ECO:0000313" key="7">
    <source>
        <dbReference type="Proteomes" id="UP000031512"/>
    </source>
</evidence>
<dbReference type="SUPFAM" id="SSF103506">
    <property type="entry name" value="Mitochondrial carrier"/>
    <property type="match status" value="1"/>
</dbReference>
<dbReference type="Gene3D" id="1.50.40.10">
    <property type="entry name" value="Mitochondrial carrier domain"/>
    <property type="match status" value="1"/>
</dbReference>
<dbReference type="eggNOG" id="ENOG502QX2E">
    <property type="taxonomic scope" value="Eukaryota"/>
</dbReference>
<dbReference type="AlphaFoldDB" id="L0B202"/>
<gene>
    <name evidence="6" type="ORF">BEWA_006850</name>
</gene>
<dbReference type="KEGG" id="beq:BEWA_006850"/>
<accession>L0B202</accession>
<organism evidence="6 7">
    <name type="scientific">Theileria equi strain WA</name>
    <dbReference type="NCBI Taxonomy" id="1537102"/>
    <lineage>
        <taxon>Eukaryota</taxon>
        <taxon>Sar</taxon>
        <taxon>Alveolata</taxon>
        <taxon>Apicomplexa</taxon>
        <taxon>Aconoidasida</taxon>
        <taxon>Piroplasmida</taxon>
        <taxon>Theileriidae</taxon>
        <taxon>Theileria</taxon>
    </lineage>
</organism>
<evidence type="ECO:0000256" key="1">
    <source>
        <dbReference type="ARBA" id="ARBA00004141"/>
    </source>
</evidence>
<evidence type="ECO:0000313" key="6">
    <source>
        <dbReference type="EMBL" id="AFZ81276.1"/>
    </source>
</evidence>
<comment type="subcellular location">
    <subcellularLocation>
        <location evidence="1">Membrane</location>
        <topology evidence="1">Multi-pass membrane protein</topology>
    </subcellularLocation>
</comment>
<name>L0B202_THEEQ</name>
<dbReference type="PROSITE" id="PS50920">
    <property type="entry name" value="SOLCAR"/>
    <property type="match status" value="1"/>
</dbReference>
<protein>
    <submittedName>
        <fullName evidence="6">Uncharacterized protein</fullName>
    </submittedName>
</protein>
<reference evidence="6 7" key="1">
    <citation type="journal article" date="2012" name="BMC Genomics">
        <title>Comparative genomic analysis and phylogenetic position of Theileria equi.</title>
        <authorList>
            <person name="Kappmeyer L.S."/>
            <person name="Thiagarajan M."/>
            <person name="Herndon D.R."/>
            <person name="Ramsay J.D."/>
            <person name="Caler E."/>
            <person name="Djikeng A."/>
            <person name="Gillespie J.J."/>
            <person name="Lau A.O."/>
            <person name="Roalson E.H."/>
            <person name="Silva J.C."/>
            <person name="Silva M.G."/>
            <person name="Suarez C.E."/>
            <person name="Ueti M.W."/>
            <person name="Nene V.M."/>
            <person name="Mealey R.H."/>
            <person name="Knowles D.P."/>
            <person name="Brayton K.A."/>
        </authorList>
    </citation>
    <scope>NUCLEOTIDE SEQUENCE [LARGE SCALE GENOMIC DNA]</scope>
    <source>
        <strain evidence="6 7">WA</strain>
    </source>
</reference>
<keyword evidence="3 4" id="KW-0472">Membrane</keyword>
<dbReference type="GeneID" id="15805705"/>
<dbReference type="OrthoDB" id="2019556at2759"/>
<dbReference type="EMBL" id="CP001670">
    <property type="protein sequence ID" value="AFZ81276.1"/>
    <property type="molecule type" value="Genomic_DNA"/>
</dbReference>
<comment type="similarity">
    <text evidence="5">Belongs to the mitochondrial carrier (TC 2.A.29) family.</text>
</comment>
<evidence type="ECO:0000256" key="2">
    <source>
        <dbReference type="ARBA" id="ARBA00022692"/>
    </source>
</evidence>